<sequence>MINQPYHRYHAKKRFGQHFLHDQYIIDAIINAIYPQYGQAMLEIGPGLGALTHKIEPLINKLTVIEIDRDLTLRLKNHSRLKHKINIFQQDALIFNFSDFSNKKNQLLRIFGNLPYNISTPLIFHLFNHINAIHDMHFMLQQEVADRLLAEPGNKNYSRLSVMSQYYCQMFPVISVPASALTPIPKVNSTVVRFIPIKTTVQSPIHIHALHRITKAAFNQRRKKIQNSLQYLVSIEGLMKMNISPDLRAENISVLQYYQLADWLTKNHG</sequence>
<accession>A0A451DG94</accession>
<name>A0A451DG94_9GAMM</name>
<proteinExistence type="inferred from homology"/>
<dbReference type="InterPro" id="IPR020598">
    <property type="entry name" value="rRNA_Ade_methylase_Trfase_N"/>
</dbReference>
<keyword evidence="1 7" id="KW-0963">Cytoplasm</keyword>
<dbReference type="NCBIfam" id="TIGR00755">
    <property type="entry name" value="ksgA"/>
    <property type="match status" value="1"/>
</dbReference>
<keyword evidence="2 7" id="KW-0698">rRNA processing</keyword>
<dbReference type="InterPro" id="IPR020596">
    <property type="entry name" value="rRNA_Ade_Mease_Trfase_CS"/>
</dbReference>
<dbReference type="AlphaFoldDB" id="A0A451DG94"/>
<dbReference type="InterPro" id="IPR023165">
    <property type="entry name" value="rRNA_Ade_diMease-like_C"/>
</dbReference>
<dbReference type="Pfam" id="PF00398">
    <property type="entry name" value="RrnaAD"/>
    <property type="match status" value="1"/>
</dbReference>
<dbReference type="SMART" id="SM00650">
    <property type="entry name" value="rADc"/>
    <property type="match status" value="1"/>
</dbReference>
<keyword evidence="6 7" id="KW-0694">RNA-binding</keyword>
<dbReference type="GO" id="GO:0005829">
    <property type="term" value="C:cytosol"/>
    <property type="evidence" value="ECO:0007669"/>
    <property type="project" value="TreeGrafter"/>
</dbReference>
<dbReference type="PROSITE" id="PS01131">
    <property type="entry name" value="RRNA_A_DIMETH"/>
    <property type="match status" value="1"/>
</dbReference>
<dbReference type="Gene3D" id="3.40.50.150">
    <property type="entry name" value="Vaccinia Virus protein VP39"/>
    <property type="match status" value="1"/>
</dbReference>
<feature type="binding site" evidence="7 8">
    <location>
        <position position="66"/>
    </location>
    <ligand>
        <name>S-adenosyl-L-methionine</name>
        <dbReference type="ChEBI" id="CHEBI:59789"/>
    </ligand>
</feature>
<dbReference type="SUPFAM" id="SSF53335">
    <property type="entry name" value="S-adenosyl-L-methionine-dependent methyltransferases"/>
    <property type="match status" value="1"/>
</dbReference>
<keyword evidence="4 7" id="KW-0808">Transferase</keyword>
<evidence type="ECO:0000256" key="2">
    <source>
        <dbReference type="ARBA" id="ARBA00022552"/>
    </source>
</evidence>
<comment type="function">
    <text evidence="7">Specifically dimethylates two adjacent adenosines (A1518 and A1519) in the loop of a conserved hairpin near the 3'-end of 16S rRNA in the 30S particle. May play a critical role in biogenesis of 30S subunits.</text>
</comment>
<dbReference type="OrthoDB" id="9814755at2"/>
<dbReference type="EC" id="2.1.1.182" evidence="7"/>
<feature type="domain" description="Ribosomal RNA adenine methylase transferase N-terminal" evidence="9">
    <location>
        <begin position="25"/>
        <end position="198"/>
    </location>
</feature>
<evidence type="ECO:0000313" key="11">
    <source>
        <dbReference type="Proteomes" id="UP000294343"/>
    </source>
</evidence>
<comment type="subcellular location">
    <subcellularLocation>
        <location evidence="7">Cytoplasm</location>
    </subcellularLocation>
</comment>
<evidence type="ECO:0000256" key="7">
    <source>
        <dbReference type="HAMAP-Rule" id="MF_00607"/>
    </source>
</evidence>
<evidence type="ECO:0000256" key="1">
    <source>
        <dbReference type="ARBA" id="ARBA00022490"/>
    </source>
</evidence>
<dbReference type="InterPro" id="IPR029063">
    <property type="entry name" value="SAM-dependent_MTases_sf"/>
</dbReference>
<gene>
    <name evidence="7 10" type="primary">rsmA</name>
    <name evidence="7" type="synonym">ksgA</name>
    <name evidence="10" type="ORF">ERCIPSPA2889_073</name>
</gene>
<dbReference type="EMBL" id="LR217730">
    <property type="protein sequence ID" value="VFP85661.1"/>
    <property type="molecule type" value="Genomic_DNA"/>
</dbReference>
<feature type="binding site" evidence="7 8">
    <location>
        <position position="91"/>
    </location>
    <ligand>
        <name>S-adenosyl-L-methionine</name>
        <dbReference type="ChEBI" id="CHEBI:59789"/>
    </ligand>
</feature>
<dbReference type="InterPro" id="IPR011530">
    <property type="entry name" value="rRNA_adenine_dimethylase"/>
</dbReference>
<dbReference type="InterPro" id="IPR001737">
    <property type="entry name" value="KsgA/Erm"/>
</dbReference>
<evidence type="ECO:0000256" key="4">
    <source>
        <dbReference type="ARBA" id="ARBA00022679"/>
    </source>
</evidence>
<dbReference type="PROSITE" id="PS51689">
    <property type="entry name" value="SAM_RNA_A_N6_MT"/>
    <property type="match status" value="1"/>
</dbReference>
<evidence type="ECO:0000256" key="5">
    <source>
        <dbReference type="ARBA" id="ARBA00022691"/>
    </source>
</evidence>
<reference evidence="10 11" key="1">
    <citation type="submission" date="2019-02" db="EMBL/GenBank/DDBJ databases">
        <authorList>
            <person name="Manzano-Marin A."/>
            <person name="Manzano-Marin A."/>
        </authorList>
    </citation>
    <scope>NUCLEOTIDE SEQUENCE [LARGE SCALE GENOMIC DNA]</scope>
    <source>
        <strain evidence="10 11">ErCipseudotsugae</strain>
    </source>
</reference>
<feature type="binding site" evidence="7 8">
    <location>
        <position position="113"/>
    </location>
    <ligand>
        <name>S-adenosyl-L-methionine</name>
        <dbReference type="ChEBI" id="CHEBI:59789"/>
    </ligand>
</feature>
<feature type="binding site" evidence="7 8">
    <location>
        <position position="45"/>
    </location>
    <ligand>
        <name>S-adenosyl-L-methionine</name>
        <dbReference type="ChEBI" id="CHEBI:59789"/>
    </ligand>
</feature>
<evidence type="ECO:0000256" key="8">
    <source>
        <dbReference type="PROSITE-ProRule" id="PRU01026"/>
    </source>
</evidence>
<feature type="binding site" evidence="7 8">
    <location>
        <position position="20"/>
    </location>
    <ligand>
        <name>S-adenosyl-L-methionine</name>
        <dbReference type="ChEBI" id="CHEBI:59789"/>
    </ligand>
</feature>
<dbReference type="Gene3D" id="1.10.8.100">
    <property type="entry name" value="Ribosomal RNA adenine dimethylase-like, domain 2"/>
    <property type="match status" value="1"/>
</dbReference>
<comment type="similarity">
    <text evidence="7">Belongs to the class I-like SAM-binding methyltransferase superfamily. rRNA adenine N(6)-methyltransferase family. RsmA subfamily.</text>
</comment>
<dbReference type="PANTHER" id="PTHR11727">
    <property type="entry name" value="DIMETHYLADENOSINE TRANSFERASE"/>
    <property type="match status" value="1"/>
</dbReference>
<comment type="catalytic activity">
    <reaction evidence="7">
        <text>adenosine(1518)/adenosine(1519) in 16S rRNA + 4 S-adenosyl-L-methionine = N(6)-dimethyladenosine(1518)/N(6)-dimethyladenosine(1519) in 16S rRNA + 4 S-adenosyl-L-homocysteine + 4 H(+)</text>
        <dbReference type="Rhea" id="RHEA:19609"/>
        <dbReference type="Rhea" id="RHEA-COMP:10232"/>
        <dbReference type="Rhea" id="RHEA-COMP:10233"/>
        <dbReference type="ChEBI" id="CHEBI:15378"/>
        <dbReference type="ChEBI" id="CHEBI:57856"/>
        <dbReference type="ChEBI" id="CHEBI:59789"/>
        <dbReference type="ChEBI" id="CHEBI:74411"/>
        <dbReference type="ChEBI" id="CHEBI:74493"/>
        <dbReference type="EC" id="2.1.1.182"/>
    </reaction>
</comment>
<evidence type="ECO:0000259" key="9">
    <source>
        <dbReference type="SMART" id="SM00650"/>
    </source>
</evidence>
<dbReference type="HAMAP" id="MF_00607">
    <property type="entry name" value="16SrRNA_methyltr_A"/>
    <property type="match status" value="1"/>
</dbReference>
<dbReference type="GO" id="GO:0052908">
    <property type="term" value="F:16S rRNA (adenine(1518)-N(6)/adenine(1519)-N(6))-dimethyltransferase activity"/>
    <property type="evidence" value="ECO:0007669"/>
    <property type="project" value="UniProtKB-EC"/>
</dbReference>
<feature type="binding site" evidence="7 8">
    <location>
        <position position="18"/>
    </location>
    <ligand>
        <name>S-adenosyl-L-methionine</name>
        <dbReference type="ChEBI" id="CHEBI:59789"/>
    </ligand>
</feature>
<evidence type="ECO:0000256" key="6">
    <source>
        <dbReference type="ARBA" id="ARBA00022884"/>
    </source>
</evidence>
<organism evidence="10 11">
    <name type="scientific">Candidatus Erwinia haradaeae</name>
    <dbReference type="NCBI Taxonomy" id="1922217"/>
    <lineage>
        <taxon>Bacteria</taxon>
        <taxon>Pseudomonadati</taxon>
        <taxon>Pseudomonadota</taxon>
        <taxon>Gammaproteobacteria</taxon>
        <taxon>Enterobacterales</taxon>
        <taxon>Erwiniaceae</taxon>
        <taxon>Erwinia</taxon>
    </lineage>
</organism>
<evidence type="ECO:0000256" key="3">
    <source>
        <dbReference type="ARBA" id="ARBA00022603"/>
    </source>
</evidence>
<protein>
    <recommendedName>
        <fullName evidence="7">Ribosomal RNA small subunit methyltransferase A</fullName>
        <ecNumber evidence="7">2.1.1.182</ecNumber>
    </recommendedName>
    <alternativeName>
        <fullName evidence="7">16S rRNA (adenine(1518)-N(6)/adenine(1519)-N(6))-dimethyltransferase</fullName>
    </alternativeName>
    <alternativeName>
        <fullName evidence="7">16S rRNA dimethyladenosine transferase</fullName>
    </alternativeName>
    <alternativeName>
        <fullName evidence="7">16S rRNA dimethylase</fullName>
    </alternativeName>
    <alternativeName>
        <fullName evidence="7">S-adenosylmethionine-6-N', N'-adenosyl(rRNA) dimethyltransferase</fullName>
    </alternativeName>
</protein>
<evidence type="ECO:0000313" key="10">
    <source>
        <dbReference type="EMBL" id="VFP85661.1"/>
    </source>
</evidence>
<keyword evidence="5 7" id="KW-0949">S-adenosyl-L-methionine</keyword>
<dbReference type="Proteomes" id="UP000294343">
    <property type="component" value="Chromosome"/>
</dbReference>
<dbReference type="PANTHER" id="PTHR11727:SF7">
    <property type="entry name" value="DIMETHYLADENOSINE TRANSFERASE-RELATED"/>
    <property type="match status" value="1"/>
</dbReference>
<dbReference type="GO" id="GO:0003723">
    <property type="term" value="F:RNA binding"/>
    <property type="evidence" value="ECO:0007669"/>
    <property type="project" value="UniProtKB-UniRule"/>
</dbReference>
<dbReference type="FunFam" id="1.10.8.100:FF:000001">
    <property type="entry name" value="Ribosomal RNA small subunit methyltransferase A"/>
    <property type="match status" value="1"/>
</dbReference>
<keyword evidence="3 7" id="KW-0489">Methyltransferase</keyword>